<feature type="chain" id="PRO_5043046938" description="EF-hand domain-containing protein" evidence="1">
    <location>
        <begin position="25"/>
        <end position="94"/>
    </location>
</feature>
<keyword evidence="1" id="KW-0732">Signal</keyword>
<dbReference type="Proteomes" id="UP001347796">
    <property type="component" value="Unassembled WGS sequence"/>
</dbReference>
<dbReference type="EMBL" id="JAZGQO010000005">
    <property type="protein sequence ID" value="KAK6186970.1"/>
    <property type="molecule type" value="Genomic_DNA"/>
</dbReference>
<proteinExistence type="predicted"/>
<name>A0AAN8K109_PATCE</name>
<dbReference type="AlphaFoldDB" id="A0AAN8K109"/>
<protein>
    <recommendedName>
        <fullName evidence="4">EF-hand domain-containing protein</fullName>
    </recommendedName>
</protein>
<sequence length="94" mass="10110">MAAMSVKVLLVLVLVAFLSVHVNGSMWTYFIKTNDLDNDGVLKGDEEMAKLKASLMKLGKAENAVQSAMDSADTDWNGEINAEGSVFLSLTSIV</sequence>
<feature type="signal peptide" evidence="1">
    <location>
        <begin position="1"/>
        <end position="24"/>
    </location>
</feature>
<organism evidence="2 3">
    <name type="scientific">Patella caerulea</name>
    <name type="common">Rayed Mediterranean limpet</name>
    <dbReference type="NCBI Taxonomy" id="87958"/>
    <lineage>
        <taxon>Eukaryota</taxon>
        <taxon>Metazoa</taxon>
        <taxon>Spiralia</taxon>
        <taxon>Lophotrochozoa</taxon>
        <taxon>Mollusca</taxon>
        <taxon>Gastropoda</taxon>
        <taxon>Patellogastropoda</taxon>
        <taxon>Patelloidea</taxon>
        <taxon>Patellidae</taxon>
        <taxon>Patella</taxon>
    </lineage>
</organism>
<evidence type="ECO:0000313" key="3">
    <source>
        <dbReference type="Proteomes" id="UP001347796"/>
    </source>
</evidence>
<evidence type="ECO:0000313" key="2">
    <source>
        <dbReference type="EMBL" id="KAK6186970.1"/>
    </source>
</evidence>
<dbReference type="SUPFAM" id="SSF47473">
    <property type="entry name" value="EF-hand"/>
    <property type="match status" value="1"/>
</dbReference>
<evidence type="ECO:0008006" key="4">
    <source>
        <dbReference type="Google" id="ProtNLM"/>
    </source>
</evidence>
<evidence type="ECO:0000256" key="1">
    <source>
        <dbReference type="SAM" id="SignalP"/>
    </source>
</evidence>
<comment type="caution">
    <text evidence="2">The sequence shown here is derived from an EMBL/GenBank/DDBJ whole genome shotgun (WGS) entry which is preliminary data.</text>
</comment>
<gene>
    <name evidence="2" type="ORF">SNE40_006225</name>
</gene>
<keyword evidence="3" id="KW-1185">Reference proteome</keyword>
<reference evidence="2 3" key="1">
    <citation type="submission" date="2024-01" db="EMBL/GenBank/DDBJ databases">
        <title>The genome of the rayed Mediterranean limpet Patella caerulea (Linnaeus, 1758).</title>
        <authorList>
            <person name="Anh-Thu Weber A."/>
            <person name="Halstead-Nussloch G."/>
        </authorList>
    </citation>
    <scope>NUCLEOTIDE SEQUENCE [LARGE SCALE GENOMIC DNA]</scope>
    <source>
        <strain evidence="2">AATW-2023a</strain>
        <tissue evidence="2">Whole specimen</tissue>
    </source>
</reference>
<dbReference type="InterPro" id="IPR011992">
    <property type="entry name" value="EF-hand-dom_pair"/>
</dbReference>
<accession>A0AAN8K109</accession>